<dbReference type="InterPro" id="IPR053136">
    <property type="entry name" value="UTP_pyrophosphatase-like"/>
</dbReference>
<dbReference type="EMBL" id="JAMTCO010000001">
    <property type="protein sequence ID" value="MCP2267938.1"/>
    <property type="molecule type" value="Genomic_DNA"/>
</dbReference>
<protein>
    <recommendedName>
        <fullName evidence="1">YgjP-like metallopeptidase domain-containing protein</fullName>
    </recommendedName>
</protein>
<organism evidence="2 3">
    <name type="scientific">Actinokineospora diospyrosa</name>
    <dbReference type="NCBI Taxonomy" id="103728"/>
    <lineage>
        <taxon>Bacteria</taxon>
        <taxon>Bacillati</taxon>
        <taxon>Actinomycetota</taxon>
        <taxon>Actinomycetes</taxon>
        <taxon>Pseudonocardiales</taxon>
        <taxon>Pseudonocardiaceae</taxon>
        <taxon>Actinokineospora</taxon>
    </lineage>
</organism>
<dbReference type="PANTHER" id="PTHR30399:SF1">
    <property type="entry name" value="UTP PYROPHOSPHATASE"/>
    <property type="match status" value="1"/>
</dbReference>
<comment type="caution">
    <text evidence="2">The sequence shown here is derived from an EMBL/GenBank/DDBJ whole genome shotgun (WGS) entry which is preliminary data.</text>
</comment>
<dbReference type="RefSeq" id="WP_253884856.1">
    <property type="nucleotide sequence ID" value="NZ_BAAAVB010000026.1"/>
</dbReference>
<gene>
    <name evidence="2" type="ORF">LV75_000420</name>
</gene>
<accession>A0ABT1I5N2</accession>
<reference evidence="2 3" key="1">
    <citation type="submission" date="2022-06" db="EMBL/GenBank/DDBJ databases">
        <title>Genomic Encyclopedia of Archaeal and Bacterial Type Strains, Phase II (KMG-II): from individual species to whole genera.</title>
        <authorList>
            <person name="Goeker M."/>
        </authorList>
    </citation>
    <scope>NUCLEOTIDE SEQUENCE [LARGE SCALE GENOMIC DNA]</scope>
    <source>
        <strain evidence="2 3">DSM 44255</strain>
    </source>
</reference>
<sequence length="259" mass="29490">MTDPHHVHTALAALDLPAAWRMDVTIRPRRRTAAIQIHPGGTVVILVPPTAEPDDIARFVDRHRHRIAEHVDTATRLAPNHAVKDFVDGEEFALLGRSYRLRLVTTPPPGVDQLPAITADGVLYARNQRPELVRRAVIGLYRQVGLAWLRREGRRYEVDGRIIGLSYAVRDLGRRRWGIYTSPSVHTTTLHWAAFGLPTRLIEYVLVHEQAHATQPGGTAHGRAWQRRMSLWMPDWRLRQSELEEVGRHAWLGDWSGRS</sequence>
<dbReference type="CDD" id="cd07344">
    <property type="entry name" value="M48_yhfN_like"/>
    <property type="match status" value="1"/>
</dbReference>
<dbReference type="Proteomes" id="UP001205185">
    <property type="component" value="Unassembled WGS sequence"/>
</dbReference>
<proteinExistence type="predicted"/>
<dbReference type="Gene3D" id="3.30.2010.10">
    <property type="entry name" value="Metalloproteases ('zincins'), catalytic domain"/>
    <property type="match status" value="1"/>
</dbReference>
<name>A0ABT1I5N2_9PSEU</name>
<evidence type="ECO:0000313" key="3">
    <source>
        <dbReference type="Proteomes" id="UP001205185"/>
    </source>
</evidence>
<feature type="domain" description="YgjP-like metallopeptidase" evidence="1">
    <location>
        <begin position="31"/>
        <end position="245"/>
    </location>
</feature>
<evidence type="ECO:0000313" key="2">
    <source>
        <dbReference type="EMBL" id="MCP2267938.1"/>
    </source>
</evidence>
<dbReference type="InterPro" id="IPR002725">
    <property type="entry name" value="YgjP-like_metallopeptidase"/>
</dbReference>
<keyword evidence="3" id="KW-1185">Reference proteome</keyword>
<dbReference type="PANTHER" id="PTHR30399">
    <property type="entry name" value="UNCHARACTERIZED PROTEIN YGJP"/>
    <property type="match status" value="1"/>
</dbReference>
<dbReference type="Pfam" id="PF01863">
    <property type="entry name" value="YgjP-like"/>
    <property type="match status" value="1"/>
</dbReference>
<evidence type="ECO:0000259" key="1">
    <source>
        <dbReference type="Pfam" id="PF01863"/>
    </source>
</evidence>